<dbReference type="PANTHER" id="PTHR12703">
    <property type="entry name" value="TRANSMEMBRANE PROTEIN 33"/>
    <property type="match status" value="1"/>
</dbReference>
<dbReference type="GeneID" id="43581815"/>
<evidence type="ECO:0000313" key="9">
    <source>
        <dbReference type="Proteomes" id="UP000398389"/>
    </source>
</evidence>
<proteinExistence type="inferred from homology"/>
<feature type="transmembrane region" description="Helical" evidence="7">
    <location>
        <begin position="198"/>
        <end position="220"/>
    </location>
</feature>
<dbReference type="GO" id="GO:0071786">
    <property type="term" value="P:endoplasmic reticulum tubular network organization"/>
    <property type="evidence" value="ECO:0007669"/>
    <property type="project" value="TreeGrafter"/>
</dbReference>
<dbReference type="Pfam" id="PF03661">
    <property type="entry name" value="TMEM33_Pom33"/>
    <property type="match status" value="1"/>
</dbReference>
<dbReference type="Proteomes" id="UP000398389">
    <property type="component" value="Unassembled WGS sequence"/>
</dbReference>
<evidence type="ECO:0000256" key="7">
    <source>
        <dbReference type="SAM" id="Phobius"/>
    </source>
</evidence>
<dbReference type="GO" id="GO:0061024">
    <property type="term" value="P:membrane organization"/>
    <property type="evidence" value="ECO:0007669"/>
    <property type="project" value="TreeGrafter"/>
</dbReference>
<name>A0A5E8BHW9_9ASCO</name>
<keyword evidence="5 7" id="KW-0472">Membrane</keyword>
<evidence type="ECO:0000313" key="8">
    <source>
        <dbReference type="EMBL" id="VVT51140.1"/>
    </source>
</evidence>
<dbReference type="InterPro" id="IPR051645">
    <property type="entry name" value="PER33/POM33_regulator"/>
</dbReference>
<feature type="transmembrane region" description="Helical" evidence="7">
    <location>
        <begin position="81"/>
        <end position="97"/>
    </location>
</feature>
<dbReference type="OrthoDB" id="5581259at2759"/>
<comment type="similarity">
    <text evidence="2">Belongs to the PER33/POM33 family.</text>
</comment>
<dbReference type="GO" id="GO:0005783">
    <property type="term" value="C:endoplasmic reticulum"/>
    <property type="evidence" value="ECO:0007669"/>
    <property type="project" value="TreeGrafter"/>
</dbReference>
<organism evidence="8 9">
    <name type="scientific">Magnusiomyces paraingens</name>
    <dbReference type="NCBI Taxonomy" id="2606893"/>
    <lineage>
        <taxon>Eukaryota</taxon>
        <taxon>Fungi</taxon>
        <taxon>Dikarya</taxon>
        <taxon>Ascomycota</taxon>
        <taxon>Saccharomycotina</taxon>
        <taxon>Dipodascomycetes</taxon>
        <taxon>Dipodascales</taxon>
        <taxon>Dipodascaceae</taxon>
        <taxon>Magnusiomyces</taxon>
    </lineage>
</organism>
<evidence type="ECO:0000256" key="1">
    <source>
        <dbReference type="ARBA" id="ARBA00004141"/>
    </source>
</evidence>
<protein>
    <recommendedName>
        <fullName evidence="10">Nucleoporin POM33</fullName>
    </recommendedName>
</protein>
<keyword evidence="3 7" id="KW-0812">Transmembrane</keyword>
<keyword evidence="4 7" id="KW-1133">Transmembrane helix</keyword>
<dbReference type="AlphaFoldDB" id="A0A5E8BHW9"/>
<evidence type="ECO:0000256" key="6">
    <source>
        <dbReference type="SAM" id="MobiDB-lite"/>
    </source>
</evidence>
<gene>
    <name evidence="8" type="ORF">SAPINGB_P002997</name>
</gene>
<feature type="transmembrane region" description="Helical" evidence="7">
    <location>
        <begin position="43"/>
        <end position="61"/>
    </location>
</feature>
<feature type="region of interest" description="Disordered" evidence="6">
    <location>
        <begin position="1"/>
        <end position="27"/>
    </location>
</feature>
<keyword evidence="9" id="KW-1185">Reference proteome</keyword>
<reference evidence="8 9" key="1">
    <citation type="submission" date="2019-09" db="EMBL/GenBank/DDBJ databases">
        <authorList>
            <person name="Brejova B."/>
        </authorList>
    </citation>
    <scope>NUCLEOTIDE SEQUENCE [LARGE SCALE GENOMIC DNA]</scope>
</reference>
<feature type="transmembrane region" description="Helical" evidence="7">
    <location>
        <begin position="109"/>
        <end position="132"/>
    </location>
</feature>
<evidence type="ECO:0000256" key="4">
    <source>
        <dbReference type="ARBA" id="ARBA00022989"/>
    </source>
</evidence>
<accession>A0A5E8BHW9</accession>
<dbReference type="GO" id="GO:0016020">
    <property type="term" value="C:membrane"/>
    <property type="evidence" value="ECO:0007669"/>
    <property type="project" value="UniProtKB-SubCell"/>
</dbReference>
<sequence length="284" mass="32377">MSSTSHTGNQGEEHREHAQSSSGSAAPRSPVSQLQLLTKDPQFYWFLGHVFILLGTFFYALSSLNLGISIRAGLYWYRQTYFLIISSFVFILYSDYIKLRIKHFTTPVAFLYDANVQYLIVSILWFIFAPFIGTLPPFAIFSFSHVLSFLHSHLLPALGYSSQSGLSVSISNFLTTNTPAFMSTVANIELFLLVRLTLALFTFRLAAFIKFAVFLVFFRLRYQTSVYTYRVIQSWEVFIDRTLSNPNIPIAVKEGWITFKGYVRNIFGTLLGGPTGFHAEEKNR</sequence>
<dbReference type="PANTHER" id="PTHR12703:SF4">
    <property type="entry name" value="TRANSMEMBRANE PROTEIN 33"/>
    <property type="match status" value="1"/>
</dbReference>
<dbReference type="InterPro" id="IPR005344">
    <property type="entry name" value="TMEM33/Pom33"/>
</dbReference>
<comment type="subcellular location">
    <subcellularLocation>
        <location evidence="1">Membrane</location>
        <topology evidence="1">Multi-pass membrane protein</topology>
    </subcellularLocation>
</comment>
<evidence type="ECO:0000256" key="2">
    <source>
        <dbReference type="ARBA" id="ARBA00007322"/>
    </source>
</evidence>
<evidence type="ECO:0000256" key="3">
    <source>
        <dbReference type="ARBA" id="ARBA00022692"/>
    </source>
</evidence>
<dbReference type="EMBL" id="CABVLU010000002">
    <property type="protein sequence ID" value="VVT51140.1"/>
    <property type="molecule type" value="Genomic_DNA"/>
</dbReference>
<evidence type="ECO:0000256" key="5">
    <source>
        <dbReference type="ARBA" id="ARBA00023136"/>
    </source>
</evidence>
<dbReference type="RefSeq" id="XP_031853606.1">
    <property type="nucleotide sequence ID" value="XM_031997715.1"/>
</dbReference>
<feature type="compositionally biased region" description="Polar residues" evidence="6">
    <location>
        <begin position="1"/>
        <end position="10"/>
    </location>
</feature>
<evidence type="ECO:0008006" key="10">
    <source>
        <dbReference type="Google" id="ProtNLM"/>
    </source>
</evidence>